<evidence type="ECO:0000256" key="17">
    <source>
        <dbReference type="PIRSR" id="PIRSR600829-3"/>
    </source>
</evidence>
<keyword evidence="11" id="KW-0443">Lipid metabolism</keyword>
<evidence type="ECO:0000256" key="7">
    <source>
        <dbReference type="ARBA" id="ARBA00022741"/>
    </source>
</evidence>
<accession>A0A2M7SEK1</accession>
<dbReference type="EMBL" id="PFMR01000061">
    <property type="protein sequence ID" value="PIZ17955.1"/>
    <property type="molecule type" value="Genomic_DNA"/>
</dbReference>
<feature type="transmembrane region" description="Helical" evidence="19">
    <location>
        <begin position="30"/>
        <end position="47"/>
    </location>
</feature>
<evidence type="ECO:0000256" key="2">
    <source>
        <dbReference type="ARBA" id="ARBA00005967"/>
    </source>
</evidence>
<evidence type="ECO:0000313" key="21">
    <source>
        <dbReference type="EMBL" id="PIZ17955.1"/>
    </source>
</evidence>
<dbReference type="SUPFAM" id="SSF48317">
    <property type="entry name" value="Acid phosphatase/Vanadium-dependent haloperoxidase"/>
    <property type="match status" value="1"/>
</dbReference>
<evidence type="ECO:0000256" key="13">
    <source>
        <dbReference type="ARBA" id="ARBA00023209"/>
    </source>
</evidence>
<evidence type="ECO:0000256" key="19">
    <source>
        <dbReference type="SAM" id="Phobius"/>
    </source>
</evidence>
<protein>
    <submittedName>
        <fullName evidence="21">Diacylglycerol kinase</fullName>
    </submittedName>
</protein>
<dbReference type="Proteomes" id="UP000229307">
    <property type="component" value="Unassembled WGS sequence"/>
</dbReference>
<feature type="binding site" evidence="17">
    <location>
        <begin position="91"/>
        <end position="92"/>
    </location>
    <ligand>
        <name>ATP</name>
        <dbReference type="ChEBI" id="CHEBI:30616"/>
    </ligand>
</feature>
<keyword evidence="14" id="KW-1208">Phospholipid metabolism</keyword>
<dbReference type="SMART" id="SM00014">
    <property type="entry name" value="acidPPc"/>
    <property type="match status" value="1"/>
</dbReference>
<feature type="binding site" evidence="17">
    <location>
        <position position="73"/>
    </location>
    <ligand>
        <name>ATP</name>
        <dbReference type="ChEBI" id="CHEBI:30616"/>
    </ligand>
</feature>
<dbReference type="Pfam" id="PF01569">
    <property type="entry name" value="PAP2"/>
    <property type="match status" value="1"/>
</dbReference>
<dbReference type="InterPro" id="IPR036938">
    <property type="entry name" value="PAP2/HPO_sf"/>
</dbReference>
<feature type="transmembrane region" description="Helical" evidence="19">
    <location>
        <begin position="133"/>
        <end position="150"/>
    </location>
</feature>
<dbReference type="GO" id="GO:0046872">
    <property type="term" value="F:metal ion binding"/>
    <property type="evidence" value="ECO:0007669"/>
    <property type="project" value="UniProtKB-KW"/>
</dbReference>
<gene>
    <name evidence="21" type="ORF">COY52_01980</name>
</gene>
<keyword evidence="5" id="KW-0808">Transferase</keyword>
<dbReference type="PANTHER" id="PTHR34299">
    <property type="entry name" value="DIACYLGLYCEROL KINASE"/>
    <property type="match status" value="1"/>
</dbReference>
<dbReference type="InterPro" id="IPR000326">
    <property type="entry name" value="PAP2/HPO"/>
</dbReference>
<dbReference type="Pfam" id="PF01219">
    <property type="entry name" value="DAGK_prokar"/>
    <property type="match status" value="1"/>
</dbReference>
<keyword evidence="18" id="KW-0479">Metal-binding</keyword>
<keyword evidence="18" id="KW-0460">Magnesium</keyword>
<comment type="subcellular location">
    <subcellularLocation>
        <location evidence="1">Cell membrane</location>
        <topology evidence="1">Multi-pass membrane protein</topology>
    </subcellularLocation>
</comment>
<feature type="binding site" evidence="16">
    <location>
        <position position="66"/>
    </location>
    <ligand>
        <name>substrate</name>
    </ligand>
</feature>
<keyword evidence="13" id="KW-0594">Phospholipid biosynthesis</keyword>
<evidence type="ECO:0000256" key="3">
    <source>
        <dbReference type="ARBA" id="ARBA00022475"/>
    </source>
</evidence>
<feature type="binding site" evidence="18">
    <location>
        <position position="73"/>
    </location>
    <ligand>
        <name>a divalent metal cation</name>
        <dbReference type="ChEBI" id="CHEBI:60240"/>
    </ligand>
</feature>
<evidence type="ECO:0000256" key="15">
    <source>
        <dbReference type="PIRSR" id="PIRSR600829-1"/>
    </source>
</evidence>
<feature type="transmembrane region" description="Helical" evidence="19">
    <location>
        <begin position="53"/>
        <end position="72"/>
    </location>
</feature>
<evidence type="ECO:0000313" key="22">
    <source>
        <dbReference type="Proteomes" id="UP000229307"/>
    </source>
</evidence>
<dbReference type="GO" id="GO:0016301">
    <property type="term" value="F:kinase activity"/>
    <property type="evidence" value="ECO:0007669"/>
    <property type="project" value="UniProtKB-KW"/>
</dbReference>
<keyword evidence="8 21" id="KW-0418">Kinase</keyword>
<name>A0A2M7SEK1_9BACT</name>
<comment type="similarity">
    <text evidence="2">Belongs to the bacterial diacylglycerol kinase family.</text>
</comment>
<dbReference type="PANTHER" id="PTHR34299:SF1">
    <property type="entry name" value="DIACYLGLYCEROL KINASE"/>
    <property type="match status" value="1"/>
</dbReference>
<feature type="transmembrane region" description="Helical" evidence="19">
    <location>
        <begin position="188"/>
        <end position="205"/>
    </location>
</feature>
<sequence length="236" mass="25913">MAEKRTMLESFNSAIEGILYVLKTQKNMRIHFILALGILITSLFLELTKIELIALAFAIAFVVVSEVFNTAIESSVDLFSPELHQSAKIAKDISAGAVFLSAVNAAVIGYLIFFTKLITKFPAIVFRIRQDSPHLTFISLSIVILTVLILKATLPQKKPFTIIRGGMPSGHAAFAFAGWVAITFLSKDLLISAITFLLSLLLCLSRIRQEVHNTKEVLMGALLGITATVLIFQLFS</sequence>
<dbReference type="GO" id="GO:0008654">
    <property type="term" value="P:phospholipid biosynthetic process"/>
    <property type="evidence" value="ECO:0007669"/>
    <property type="project" value="UniProtKB-KW"/>
</dbReference>
<keyword evidence="10 19" id="KW-1133">Transmembrane helix</keyword>
<feature type="domain" description="Phosphatidic acid phosphatase type 2/haloperoxidase" evidence="20">
    <location>
        <begin position="134"/>
        <end position="232"/>
    </location>
</feature>
<feature type="binding site" evidence="17">
    <location>
        <begin position="82"/>
        <end position="84"/>
    </location>
    <ligand>
        <name>ATP</name>
        <dbReference type="ChEBI" id="CHEBI:30616"/>
    </ligand>
</feature>
<keyword evidence="12 19" id="KW-0472">Membrane</keyword>
<comment type="cofactor">
    <cofactor evidence="18">
        <name>Mg(2+)</name>
        <dbReference type="ChEBI" id="CHEBI:18420"/>
    </cofactor>
    <text evidence="18">Mn(2+), Zn(2+), Cd(2+) and Co(2+) support activity to lesser extents.</text>
</comment>
<keyword evidence="4" id="KW-0444">Lipid biosynthesis</keyword>
<evidence type="ECO:0000256" key="1">
    <source>
        <dbReference type="ARBA" id="ARBA00004651"/>
    </source>
</evidence>
<dbReference type="InterPro" id="IPR036945">
    <property type="entry name" value="DAGK_sf"/>
</dbReference>
<dbReference type="GO" id="GO:0005524">
    <property type="term" value="F:ATP binding"/>
    <property type="evidence" value="ECO:0007669"/>
    <property type="project" value="UniProtKB-KW"/>
</dbReference>
<evidence type="ECO:0000256" key="5">
    <source>
        <dbReference type="ARBA" id="ARBA00022679"/>
    </source>
</evidence>
<keyword evidence="9 17" id="KW-0067">ATP-binding</keyword>
<dbReference type="GO" id="GO:0005886">
    <property type="term" value="C:plasma membrane"/>
    <property type="evidence" value="ECO:0007669"/>
    <property type="project" value="UniProtKB-SubCell"/>
</dbReference>
<reference evidence="22" key="1">
    <citation type="submission" date="2017-09" db="EMBL/GenBank/DDBJ databases">
        <title>Depth-based differentiation of microbial function through sediment-hosted aquifers and enrichment of novel symbionts in the deep terrestrial subsurface.</title>
        <authorList>
            <person name="Probst A.J."/>
            <person name="Ladd B."/>
            <person name="Jarett J.K."/>
            <person name="Geller-Mcgrath D.E."/>
            <person name="Sieber C.M.K."/>
            <person name="Emerson J.B."/>
            <person name="Anantharaman K."/>
            <person name="Thomas B.C."/>
            <person name="Malmstrom R."/>
            <person name="Stieglmeier M."/>
            <person name="Klingl A."/>
            <person name="Woyke T."/>
            <person name="Ryan C.M."/>
            <person name="Banfield J.F."/>
        </authorList>
    </citation>
    <scope>NUCLEOTIDE SEQUENCE [LARGE SCALE GENOMIC DNA]</scope>
</reference>
<feature type="transmembrane region" description="Helical" evidence="19">
    <location>
        <begin position="93"/>
        <end position="113"/>
    </location>
</feature>
<feature type="transmembrane region" description="Helical" evidence="19">
    <location>
        <begin position="217"/>
        <end position="235"/>
    </location>
</feature>
<keyword evidence="7 17" id="KW-0547">Nucleotide-binding</keyword>
<evidence type="ECO:0000256" key="6">
    <source>
        <dbReference type="ARBA" id="ARBA00022692"/>
    </source>
</evidence>
<feature type="transmembrane region" description="Helical" evidence="19">
    <location>
        <begin position="162"/>
        <end position="182"/>
    </location>
</feature>
<feature type="active site" description="Proton acceptor" evidence="15">
    <location>
        <position position="66"/>
    </location>
</feature>
<evidence type="ECO:0000256" key="16">
    <source>
        <dbReference type="PIRSR" id="PIRSR600829-2"/>
    </source>
</evidence>
<evidence type="ECO:0000256" key="10">
    <source>
        <dbReference type="ARBA" id="ARBA00022989"/>
    </source>
</evidence>
<organism evidence="21 22">
    <name type="scientific">Candidatus Desantisbacteria bacterium CG_4_10_14_0_8_um_filter_48_22</name>
    <dbReference type="NCBI Taxonomy" id="1974543"/>
    <lineage>
        <taxon>Bacteria</taxon>
        <taxon>Candidatus Desantisiibacteriota</taxon>
    </lineage>
</organism>
<keyword evidence="3" id="KW-1003">Cell membrane</keyword>
<dbReference type="InterPro" id="IPR000829">
    <property type="entry name" value="DAGK"/>
</dbReference>
<dbReference type="CDD" id="cd14266">
    <property type="entry name" value="UDPK_IM_PAP2_like"/>
    <property type="match status" value="1"/>
</dbReference>
<evidence type="ECO:0000256" key="18">
    <source>
        <dbReference type="PIRSR" id="PIRSR600829-4"/>
    </source>
</evidence>
<evidence type="ECO:0000256" key="4">
    <source>
        <dbReference type="ARBA" id="ARBA00022516"/>
    </source>
</evidence>
<proteinExistence type="inferred from homology"/>
<evidence type="ECO:0000256" key="9">
    <source>
        <dbReference type="ARBA" id="ARBA00022840"/>
    </source>
</evidence>
<dbReference type="Gene3D" id="1.10.287.3610">
    <property type="match status" value="1"/>
</dbReference>
<evidence type="ECO:0000256" key="14">
    <source>
        <dbReference type="ARBA" id="ARBA00023264"/>
    </source>
</evidence>
<keyword evidence="6 19" id="KW-0812">Transmembrane</keyword>
<evidence type="ECO:0000256" key="11">
    <source>
        <dbReference type="ARBA" id="ARBA00023098"/>
    </source>
</evidence>
<comment type="caution">
    <text evidence="21">The sequence shown here is derived from an EMBL/GenBank/DDBJ whole genome shotgun (WGS) entry which is preliminary data.</text>
</comment>
<evidence type="ECO:0000256" key="12">
    <source>
        <dbReference type="ARBA" id="ARBA00023136"/>
    </source>
</evidence>
<dbReference type="AlphaFoldDB" id="A0A2M7SEK1"/>
<evidence type="ECO:0000259" key="20">
    <source>
        <dbReference type="SMART" id="SM00014"/>
    </source>
</evidence>
<evidence type="ECO:0000256" key="8">
    <source>
        <dbReference type="ARBA" id="ARBA00022777"/>
    </source>
</evidence>